<proteinExistence type="predicted"/>
<dbReference type="EMBL" id="GBRH01245412">
    <property type="protein sequence ID" value="JAD52483.1"/>
    <property type="molecule type" value="Transcribed_RNA"/>
</dbReference>
<feature type="region of interest" description="Disordered" evidence="1">
    <location>
        <begin position="1"/>
        <end position="28"/>
    </location>
</feature>
<evidence type="ECO:0000313" key="2">
    <source>
        <dbReference type="EMBL" id="JAD52483.1"/>
    </source>
</evidence>
<reference evidence="2" key="1">
    <citation type="submission" date="2014-09" db="EMBL/GenBank/DDBJ databases">
        <authorList>
            <person name="Magalhaes I.L.F."/>
            <person name="Oliveira U."/>
            <person name="Santos F.R."/>
            <person name="Vidigal T.H.D.A."/>
            <person name="Brescovit A.D."/>
            <person name="Santos A.J."/>
        </authorList>
    </citation>
    <scope>NUCLEOTIDE SEQUENCE</scope>
    <source>
        <tissue evidence="2">Shoot tissue taken approximately 20 cm above the soil surface</tissue>
    </source>
</reference>
<dbReference type="AlphaFoldDB" id="A0A0A9ARJ3"/>
<name>A0A0A9ARJ3_ARUDO</name>
<organism evidence="2">
    <name type="scientific">Arundo donax</name>
    <name type="common">Giant reed</name>
    <name type="synonym">Donax arundinaceus</name>
    <dbReference type="NCBI Taxonomy" id="35708"/>
    <lineage>
        <taxon>Eukaryota</taxon>
        <taxon>Viridiplantae</taxon>
        <taxon>Streptophyta</taxon>
        <taxon>Embryophyta</taxon>
        <taxon>Tracheophyta</taxon>
        <taxon>Spermatophyta</taxon>
        <taxon>Magnoliopsida</taxon>
        <taxon>Liliopsida</taxon>
        <taxon>Poales</taxon>
        <taxon>Poaceae</taxon>
        <taxon>PACMAD clade</taxon>
        <taxon>Arundinoideae</taxon>
        <taxon>Arundineae</taxon>
        <taxon>Arundo</taxon>
    </lineage>
</organism>
<feature type="compositionally biased region" description="Basic and acidic residues" evidence="1">
    <location>
        <begin position="19"/>
        <end position="28"/>
    </location>
</feature>
<reference evidence="2" key="2">
    <citation type="journal article" date="2015" name="Data Brief">
        <title>Shoot transcriptome of the giant reed, Arundo donax.</title>
        <authorList>
            <person name="Barrero R.A."/>
            <person name="Guerrero F.D."/>
            <person name="Moolhuijzen P."/>
            <person name="Goolsby J.A."/>
            <person name="Tidwell J."/>
            <person name="Bellgard S.E."/>
            <person name="Bellgard M.I."/>
        </authorList>
    </citation>
    <scope>NUCLEOTIDE SEQUENCE</scope>
    <source>
        <tissue evidence="2">Shoot tissue taken approximately 20 cm above the soil surface</tissue>
    </source>
</reference>
<sequence>MVRDSRGINGTHQPPHGCSRRDRNKAAM</sequence>
<protein>
    <submittedName>
        <fullName evidence="2">Uncharacterized protein</fullName>
    </submittedName>
</protein>
<accession>A0A0A9ARJ3</accession>
<evidence type="ECO:0000256" key="1">
    <source>
        <dbReference type="SAM" id="MobiDB-lite"/>
    </source>
</evidence>